<feature type="region of interest" description="Disordered" evidence="1">
    <location>
        <begin position="497"/>
        <end position="516"/>
    </location>
</feature>
<name>A0ABW8V2H5_9PROT</name>
<dbReference type="EMBL" id="JBJLSN010000005">
    <property type="protein sequence ID" value="MFL7900496.1"/>
    <property type="molecule type" value="Genomic_DNA"/>
</dbReference>
<evidence type="ECO:0000313" key="3">
    <source>
        <dbReference type="EMBL" id="MFL7900496.1"/>
    </source>
</evidence>
<protein>
    <submittedName>
        <fullName evidence="3">AAA family ATPase</fullName>
    </submittedName>
</protein>
<dbReference type="SUPFAM" id="SSF52540">
    <property type="entry name" value="P-loop containing nucleoside triphosphate hydrolases"/>
    <property type="match status" value="1"/>
</dbReference>
<dbReference type="Proteomes" id="UP001628281">
    <property type="component" value="Unassembled WGS sequence"/>
</dbReference>
<keyword evidence="4" id="KW-1185">Reference proteome</keyword>
<dbReference type="SMART" id="SM00382">
    <property type="entry name" value="AAA"/>
    <property type="match status" value="1"/>
</dbReference>
<comment type="caution">
    <text evidence="3">The sequence shown here is derived from an EMBL/GenBank/DDBJ whole genome shotgun (WGS) entry which is preliminary data.</text>
</comment>
<dbReference type="Gene3D" id="3.40.50.300">
    <property type="entry name" value="P-loop containing nucleotide triphosphate hydrolases"/>
    <property type="match status" value="1"/>
</dbReference>
<evidence type="ECO:0000259" key="2">
    <source>
        <dbReference type="SMART" id="SM00382"/>
    </source>
</evidence>
<reference evidence="3 4" key="1">
    <citation type="submission" date="2024-11" db="EMBL/GenBank/DDBJ databases">
        <title>Draft genome sequences of two bacteria associated to sugarcane roots in Colombia.</title>
        <authorList>
            <person name="Pardo-Diaz S."/>
            <person name="Masmela-Mendoza J."/>
            <person name="Delgadillo-Duran P."/>
            <person name="Bautista E.J."/>
            <person name="Rojas-Tapias D.F."/>
        </authorList>
    </citation>
    <scope>NUCLEOTIDE SEQUENCE [LARGE SCALE GENOMIC DNA]</scope>
    <source>
        <strain evidence="3 4">Ap18</strain>
    </source>
</reference>
<dbReference type="RefSeq" id="WP_407823593.1">
    <property type="nucleotide sequence ID" value="NZ_JBJLSN010000005.1"/>
</dbReference>
<proteinExistence type="predicted"/>
<evidence type="ECO:0000256" key="1">
    <source>
        <dbReference type="SAM" id="MobiDB-lite"/>
    </source>
</evidence>
<evidence type="ECO:0000313" key="4">
    <source>
        <dbReference type="Proteomes" id="UP001628281"/>
    </source>
</evidence>
<dbReference type="InterPro" id="IPR027417">
    <property type="entry name" value="P-loop_NTPase"/>
</dbReference>
<organism evidence="3 4">
    <name type="scientific">Azospirillum argentinense</name>
    <dbReference type="NCBI Taxonomy" id="2970906"/>
    <lineage>
        <taxon>Bacteria</taxon>
        <taxon>Pseudomonadati</taxon>
        <taxon>Pseudomonadota</taxon>
        <taxon>Alphaproteobacteria</taxon>
        <taxon>Rhodospirillales</taxon>
        <taxon>Azospirillaceae</taxon>
        <taxon>Azospirillum</taxon>
    </lineage>
</organism>
<sequence>MADHARMFAPLTADELAAASEAAATGASAPKDAGTAIWEPVLPVPDDIPSTIPRHPLGKPIAKWLYRDANGKRLGMVCRFDRDGGKDVVPLVFARNTVTGETAWRWQAFSSPRPLYGLDRLAAHPDVPVLVVEGEKAADAAATLFPGHVAVTSPGGSKAADKANWSALAGRPVVVWPDNDPPGSSYAKAVAHLARAAGASSVATVQVPADWPTAWDLADEPPPGVTVDDLRYLLEKAVLFDATGSANPGNSAAPDPESISARAWNERTIAPTEWLLGPFAKTTRAMLSAPSGVGKTNFALALAAHLAAGLDFLHWTAHRPARVLYIDGEMPCELIQQRVRDAERRLGRPVEGLYVLAKDAEPDMPPLNTPEGQAFADRWIEAVSPDFIVFDNVMSLLTGEMSDETGWQAIKPWIAALTNHRVGQLWVHHTGHDGSRPFGTSTRIWNFDASILLTPLKGDDDVAFSLEFQKARRRTPDTRDDYGTITVALADDKWTASTAGSRTGGAPVRGKPPSPTAQRYHDALLNAIASATGDGRRVGPGGVPAATNDAWKREAIRMGLIDKEPDNRQRANFSKYRTQLVAAEWVAVDGETVWSRRLPHAEPASGKPAQPKAQPSRNHPVKSGRNHSATMRNPLSNRGATIRNHESSPDRNHAQPSSIGDGCTVAGLRDDEEENNTALSEPDDGEVF</sequence>
<accession>A0ABW8V2H5</accession>
<feature type="compositionally biased region" description="Acidic residues" evidence="1">
    <location>
        <begin position="670"/>
        <end position="688"/>
    </location>
</feature>
<feature type="domain" description="AAA+ ATPase" evidence="2">
    <location>
        <begin position="281"/>
        <end position="450"/>
    </location>
</feature>
<dbReference type="Pfam" id="PF13481">
    <property type="entry name" value="AAA_25"/>
    <property type="match status" value="1"/>
</dbReference>
<dbReference type="InterPro" id="IPR034154">
    <property type="entry name" value="TOPRIM_DnaG/twinkle"/>
</dbReference>
<feature type="compositionally biased region" description="Polar residues" evidence="1">
    <location>
        <begin position="626"/>
        <end position="639"/>
    </location>
</feature>
<dbReference type="CDD" id="cd01029">
    <property type="entry name" value="TOPRIM_primases"/>
    <property type="match status" value="1"/>
</dbReference>
<gene>
    <name evidence="3" type="ORF">ACJ41P_05125</name>
</gene>
<feature type="region of interest" description="Disordered" evidence="1">
    <location>
        <begin position="601"/>
        <end position="688"/>
    </location>
</feature>
<dbReference type="InterPro" id="IPR003593">
    <property type="entry name" value="AAA+_ATPase"/>
</dbReference>
<feature type="compositionally biased region" description="Basic and acidic residues" evidence="1">
    <location>
        <begin position="643"/>
        <end position="653"/>
    </location>
</feature>